<evidence type="ECO:0000256" key="3">
    <source>
        <dbReference type="SAM" id="Phobius"/>
    </source>
</evidence>
<protein>
    <submittedName>
        <fullName evidence="4">Uncharacterized protein</fullName>
    </submittedName>
</protein>
<sequence length="193" mass="20866">MGEGEQGKPWYLVARNGLIVGAVICSAWATVLSRQLWLEDVVSLREVPVAGIHEINGSTISIVPQHIRFESISTLKSVSGFAQLLKYSQVEMLNALKAQNCLFQSIYFPTVIALGMRGLGRHTKPSSRFIIGGVIGGSCVRPLTGMAADRYSTGMVVPLAFFVAPPDVVGEVGKVIRLAYLRHDVLKTALNKG</sequence>
<comment type="caution">
    <text evidence="4">The sequence shown here is derived from an EMBL/GenBank/DDBJ whole genome shotgun (WGS) entry which is preliminary data.</text>
</comment>
<evidence type="ECO:0000313" key="4">
    <source>
        <dbReference type="EMBL" id="SPJ79917.1"/>
    </source>
</evidence>
<evidence type="ECO:0000313" key="5">
    <source>
        <dbReference type="Proteomes" id="UP001187734"/>
    </source>
</evidence>
<dbReference type="PANTHER" id="PTHR43702">
    <property type="entry name" value="L-FUCOSE-PROTON SYMPORTER"/>
    <property type="match status" value="1"/>
</dbReference>
<evidence type="ECO:0000256" key="1">
    <source>
        <dbReference type="ARBA" id="ARBA00004429"/>
    </source>
</evidence>
<dbReference type="GO" id="GO:0005886">
    <property type="term" value="C:plasma membrane"/>
    <property type="evidence" value="ECO:0007669"/>
    <property type="project" value="UniProtKB-SubCell"/>
</dbReference>
<keyword evidence="5" id="KW-1185">Reference proteome</keyword>
<keyword evidence="3" id="KW-1133">Transmembrane helix</keyword>
<dbReference type="EMBL" id="ONZP01000288">
    <property type="protein sequence ID" value="SPJ79917.1"/>
    <property type="molecule type" value="Genomic_DNA"/>
</dbReference>
<dbReference type="Proteomes" id="UP001187734">
    <property type="component" value="Unassembled WGS sequence"/>
</dbReference>
<dbReference type="InterPro" id="IPR036259">
    <property type="entry name" value="MFS_trans_sf"/>
</dbReference>
<proteinExistence type="predicted"/>
<feature type="transmembrane region" description="Helical" evidence="3">
    <location>
        <begin position="12"/>
        <end position="31"/>
    </location>
</feature>
<gene>
    <name evidence="4" type="ORF">FTOL_08308</name>
</gene>
<keyword evidence="3" id="KW-0472">Membrane</keyword>
<dbReference type="AlphaFoldDB" id="A0AAE8MDW6"/>
<organism evidence="4 5">
    <name type="scientific">Fusarium torulosum</name>
    <dbReference type="NCBI Taxonomy" id="33205"/>
    <lineage>
        <taxon>Eukaryota</taxon>
        <taxon>Fungi</taxon>
        <taxon>Dikarya</taxon>
        <taxon>Ascomycota</taxon>
        <taxon>Pezizomycotina</taxon>
        <taxon>Sordariomycetes</taxon>
        <taxon>Hypocreomycetidae</taxon>
        <taxon>Hypocreales</taxon>
        <taxon>Nectriaceae</taxon>
        <taxon>Fusarium</taxon>
    </lineage>
</organism>
<accession>A0AAE8MDW6</accession>
<reference evidence="4" key="1">
    <citation type="submission" date="2018-03" db="EMBL/GenBank/DDBJ databases">
        <authorList>
            <person name="Guldener U."/>
        </authorList>
    </citation>
    <scope>NUCLEOTIDE SEQUENCE</scope>
</reference>
<evidence type="ECO:0000256" key="2">
    <source>
        <dbReference type="ARBA" id="ARBA00022475"/>
    </source>
</evidence>
<name>A0AAE8MDW6_9HYPO</name>
<keyword evidence="3" id="KW-0812">Transmembrane</keyword>
<keyword evidence="2" id="KW-1003">Cell membrane</keyword>
<comment type="subcellular location">
    <subcellularLocation>
        <location evidence="1">Cell inner membrane</location>
        <topology evidence="1">Multi-pass membrane protein</topology>
    </subcellularLocation>
</comment>
<dbReference type="PANTHER" id="PTHR43702:SF3">
    <property type="entry name" value="PROTEIN TSGA"/>
    <property type="match status" value="1"/>
</dbReference>
<dbReference type="InterPro" id="IPR050375">
    <property type="entry name" value="MFS_TsgA-like"/>
</dbReference>
<dbReference type="Gene3D" id="1.20.1250.20">
    <property type="entry name" value="MFS general substrate transporter like domains"/>
    <property type="match status" value="1"/>
</dbReference>